<evidence type="ECO:0000313" key="4">
    <source>
        <dbReference type="Proteomes" id="UP000324996"/>
    </source>
</evidence>
<dbReference type="Proteomes" id="UP000324996">
    <property type="component" value="Unassembled WGS sequence"/>
</dbReference>
<evidence type="ECO:0000259" key="2">
    <source>
        <dbReference type="Pfam" id="PF02698"/>
    </source>
</evidence>
<protein>
    <recommendedName>
        <fullName evidence="2">DUF218 domain-containing protein</fullName>
    </recommendedName>
</protein>
<dbReference type="AlphaFoldDB" id="A0A5A7N8A4"/>
<evidence type="ECO:0000256" key="1">
    <source>
        <dbReference type="SAM" id="Phobius"/>
    </source>
</evidence>
<dbReference type="InterPro" id="IPR003848">
    <property type="entry name" value="DUF218"/>
</dbReference>
<name>A0A5A7N8A4_9PROT</name>
<keyword evidence="4" id="KW-1185">Reference proteome</keyword>
<dbReference type="Pfam" id="PF02698">
    <property type="entry name" value="DUF218"/>
    <property type="match status" value="1"/>
</dbReference>
<feature type="transmembrane region" description="Helical" evidence="1">
    <location>
        <begin position="6"/>
        <end position="23"/>
    </location>
</feature>
<reference evidence="3 4" key="1">
    <citation type="submission" date="2019-09" db="EMBL/GenBank/DDBJ databases">
        <title>NBRP : Genome information of microbial organism related human and environment.</title>
        <authorList>
            <person name="Hattori M."/>
            <person name="Oshima K."/>
            <person name="Inaba H."/>
            <person name="Suda W."/>
            <person name="Sakamoto M."/>
            <person name="Iino T."/>
            <person name="Kitahara M."/>
            <person name="Oshida Y."/>
            <person name="Iida T."/>
            <person name="Kudo T."/>
            <person name="Itoh T."/>
            <person name="Ohkuma M."/>
        </authorList>
    </citation>
    <scope>NUCLEOTIDE SEQUENCE [LARGE SCALE GENOMIC DNA]</scope>
    <source>
        <strain evidence="3 4">Q-1</strain>
    </source>
</reference>
<sequence>MLILMSASVLIWFLGFVGFSWFIPRSQPIALLNPVDGIIVFTGSAGRIQAGITALEQGLGQRLLISGVNSDLSSDVIRSAIGGKDELARCCIDLGRMARDTEGNALEAINWARHRDYDKILVITADWHMRRSLIELNRHAHG</sequence>
<dbReference type="CDD" id="cd06259">
    <property type="entry name" value="YdcF-like"/>
    <property type="match status" value="1"/>
</dbReference>
<proteinExistence type="predicted"/>
<comment type="caution">
    <text evidence="3">The sequence shown here is derived from an EMBL/GenBank/DDBJ whole genome shotgun (WGS) entry which is preliminary data.</text>
</comment>
<keyword evidence="1" id="KW-0812">Transmembrane</keyword>
<organism evidence="3 4">
    <name type="scientific">Iodidimonas nitroreducens</name>
    <dbReference type="NCBI Taxonomy" id="1236968"/>
    <lineage>
        <taxon>Bacteria</taxon>
        <taxon>Pseudomonadati</taxon>
        <taxon>Pseudomonadota</taxon>
        <taxon>Alphaproteobacteria</taxon>
        <taxon>Iodidimonadales</taxon>
        <taxon>Iodidimonadaceae</taxon>
        <taxon>Iodidimonas</taxon>
    </lineage>
</organism>
<gene>
    <name evidence="3" type="ORF">JCM17846_13020</name>
</gene>
<dbReference type="EMBL" id="BKCN01000005">
    <property type="protein sequence ID" value="GER03620.1"/>
    <property type="molecule type" value="Genomic_DNA"/>
</dbReference>
<keyword evidence="1" id="KW-0472">Membrane</keyword>
<feature type="domain" description="DUF218" evidence="2">
    <location>
        <begin position="36"/>
        <end position="138"/>
    </location>
</feature>
<keyword evidence="1" id="KW-1133">Transmembrane helix</keyword>
<accession>A0A5A7N8A4</accession>
<evidence type="ECO:0000313" key="3">
    <source>
        <dbReference type="EMBL" id="GER03620.1"/>
    </source>
</evidence>